<sequence length="34" mass="3424">MAGKIVSLKVMAAVARDGCSVKDGGGVDWKDDSG</sequence>
<protein>
    <submittedName>
        <fullName evidence="1">Uncharacterized protein</fullName>
    </submittedName>
</protein>
<proteinExistence type="predicted"/>
<name>A0A392P556_9FABA</name>
<comment type="caution">
    <text evidence="1">The sequence shown here is derived from an EMBL/GenBank/DDBJ whole genome shotgun (WGS) entry which is preliminary data.</text>
</comment>
<dbReference type="Proteomes" id="UP000265520">
    <property type="component" value="Unassembled WGS sequence"/>
</dbReference>
<dbReference type="AlphaFoldDB" id="A0A392P556"/>
<accession>A0A392P556</accession>
<evidence type="ECO:0000313" key="2">
    <source>
        <dbReference type="Proteomes" id="UP000265520"/>
    </source>
</evidence>
<organism evidence="1 2">
    <name type="scientific">Trifolium medium</name>
    <dbReference type="NCBI Taxonomy" id="97028"/>
    <lineage>
        <taxon>Eukaryota</taxon>
        <taxon>Viridiplantae</taxon>
        <taxon>Streptophyta</taxon>
        <taxon>Embryophyta</taxon>
        <taxon>Tracheophyta</taxon>
        <taxon>Spermatophyta</taxon>
        <taxon>Magnoliopsida</taxon>
        <taxon>eudicotyledons</taxon>
        <taxon>Gunneridae</taxon>
        <taxon>Pentapetalae</taxon>
        <taxon>rosids</taxon>
        <taxon>fabids</taxon>
        <taxon>Fabales</taxon>
        <taxon>Fabaceae</taxon>
        <taxon>Papilionoideae</taxon>
        <taxon>50 kb inversion clade</taxon>
        <taxon>NPAAA clade</taxon>
        <taxon>Hologalegina</taxon>
        <taxon>IRL clade</taxon>
        <taxon>Trifolieae</taxon>
        <taxon>Trifolium</taxon>
    </lineage>
</organism>
<keyword evidence="2" id="KW-1185">Reference proteome</keyword>
<evidence type="ECO:0000313" key="1">
    <source>
        <dbReference type="EMBL" id="MCI06540.1"/>
    </source>
</evidence>
<reference evidence="1 2" key="1">
    <citation type="journal article" date="2018" name="Front. Plant Sci.">
        <title>Red Clover (Trifolium pratense) and Zigzag Clover (T. medium) - A Picture of Genomic Similarities and Differences.</title>
        <authorList>
            <person name="Dluhosova J."/>
            <person name="Istvanek J."/>
            <person name="Nedelnik J."/>
            <person name="Repkova J."/>
        </authorList>
    </citation>
    <scope>NUCLEOTIDE SEQUENCE [LARGE SCALE GENOMIC DNA]</scope>
    <source>
        <strain evidence="2">cv. 10/8</strain>
        <tissue evidence="1">Leaf</tissue>
    </source>
</reference>
<feature type="non-terminal residue" evidence="1">
    <location>
        <position position="34"/>
    </location>
</feature>
<dbReference type="EMBL" id="LXQA010062181">
    <property type="protein sequence ID" value="MCI06540.1"/>
    <property type="molecule type" value="Genomic_DNA"/>
</dbReference>